<sequence length="133" mass="14064">MGNCFSVHIPSVPICYTAAQGTGSHSPASSCAPTAWPSSAFGGRNNVAIASNANGDTLVLVCSAPRWLPGLPSSAPSPLPTHTPQILSPGGRTIDLLRELLGWSDCLTALIVLREFKAHPLHIHIDNLFFIRN</sequence>
<dbReference type="HOGENOM" id="CLU_1908057_0_0_1"/>
<dbReference type="Proteomes" id="UP000054279">
    <property type="component" value="Unassembled WGS sequence"/>
</dbReference>
<proteinExistence type="predicted"/>
<dbReference type="AlphaFoldDB" id="A0A0C9TLX8"/>
<evidence type="ECO:0000313" key="2">
    <source>
        <dbReference type="Proteomes" id="UP000054279"/>
    </source>
</evidence>
<keyword evidence="2" id="KW-1185">Reference proteome</keyword>
<dbReference type="EMBL" id="KN837911">
    <property type="protein sequence ID" value="KIJ22849.1"/>
    <property type="molecule type" value="Genomic_DNA"/>
</dbReference>
<reference evidence="1 2" key="1">
    <citation type="submission" date="2014-06" db="EMBL/GenBank/DDBJ databases">
        <title>Evolutionary Origins and Diversification of the Mycorrhizal Mutualists.</title>
        <authorList>
            <consortium name="DOE Joint Genome Institute"/>
            <consortium name="Mycorrhizal Genomics Consortium"/>
            <person name="Kohler A."/>
            <person name="Kuo A."/>
            <person name="Nagy L.G."/>
            <person name="Floudas D."/>
            <person name="Copeland A."/>
            <person name="Barry K.W."/>
            <person name="Cichocki N."/>
            <person name="Veneault-Fourrey C."/>
            <person name="LaButti K."/>
            <person name="Lindquist E.A."/>
            <person name="Lipzen A."/>
            <person name="Lundell T."/>
            <person name="Morin E."/>
            <person name="Murat C."/>
            <person name="Riley R."/>
            <person name="Ohm R."/>
            <person name="Sun H."/>
            <person name="Tunlid A."/>
            <person name="Henrissat B."/>
            <person name="Grigoriev I.V."/>
            <person name="Hibbett D.S."/>
            <person name="Martin F."/>
        </authorList>
    </citation>
    <scope>NUCLEOTIDE SEQUENCE [LARGE SCALE GENOMIC DNA]</scope>
    <source>
        <strain evidence="1 2">SS14</strain>
    </source>
</reference>
<gene>
    <name evidence="1" type="ORF">M422DRAFT_276666</name>
</gene>
<organism evidence="1 2">
    <name type="scientific">Sphaerobolus stellatus (strain SS14)</name>
    <dbReference type="NCBI Taxonomy" id="990650"/>
    <lineage>
        <taxon>Eukaryota</taxon>
        <taxon>Fungi</taxon>
        <taxon>Dikarya</taxon>
        <taxon>Basidiomycota</taxon>
        <taxon>Agaricomycotina</taxon>
        <taxon>Agaricomycetes</taxon>
        <taxon>Phallomycetidae</taxon>
        <taxon>Geastrales</taxon>
        <taxon>Sphaerobolaceae</taxon>
        <taxon>Sphaerobolus</taxon>
    </lineage>
</organism>
<name>A0A0C9TLX8_SPHS4</name>
<evidence type="ECO:0000313" key="1">
    <source>
        <dbReference type="EMBL" id="KIJ22849.1"/>
    </source>
</evidence>
<accession>A0A0C9TLX8</accession>
<protein>
    <submittedName>
        <fullName evidence="1">Unplaced genomic scaffold SPHSTscaffold_836, whole genome shotgun sequence</fullName>
    </submittedName>
</protein>